<dbReference type="Gene3D" id="1.10.10.60">
    <property type="entry name" value="Homeodomain-like"/>
    <property type="match status" value="1"/>
</dbReference>
<evidence type="ECO:0000313" key="2">
    <source>
        <dbReference type="Proteomes" id="UP000789396"/>
    </source>
</evidence>
<name>A0A9N9JCW9_9GLOM</name>
<protein>
    <submittedName>
        <fullName evidence="1">15663_t:CDS:1</fullName>
    </submittedName>
</protein>
<organism evidence="1 2">
    <name type="scientific">Racocetra fulgida</name>
    <dbReference type="NCBI Taxonomy" id="60492"/>
    <lineage>
        <taxon>Eukaryota</taxon>
        <taxon>Fungi</taxon>
        <taxon>Fungi incertae sedis</taxon>
        <taxon>Mucoromycota</taxon>
        <taxon>Glomeromycotina</taxon>
        <taxon>Glomeromycetes</taxon>
        <taxon>Diversisporales</taxon>
        <taxon>Gigasporaceae</taxon>
        <taxon>Racocetra</taxon>
    </lineage>
</organism>
<keyword evidence="2" id="KW-1185">Reference proteome</keyword>
<sequence length="66" mass="7341">INLDSNSHEVQSQRNRVSKFSKLEKALSLWVDCALDAKLTISGYTLSLQAQKFANLLGILDFKASD</sequence>
<comment type="caution">
    <text evidence="1">The sequence shown here is derived from an EMBL/GenBank/DDBJ whole genome shotgun (WGS) entry which is preliminary data.</text>
</comment>
<reference evidence="1" key="1">
    <citation type="submission" date="2021-06" db="EMBL/GenBank/DDBJ databases">
        <authorList>
            <person name="Kallberg Y."/>
            <person name="Tangrot J."/>
            <person name="Rosling A."/>
        </authorList>
    </citation>
    <scope>NUCLEOTIDE SEQUENCE</scope>
    <source>
        <strain evidence="1">IN212</strain>
    </source>
</reference>
<dbReference type="SUPFAM" id="SSF46689">
    <property type="entry name" value="Homeodomain-like"/>
    <property type="match status" value="1"/>
</dbReference>
<gene>
    <name evidence="1" type="ORF">RFULGI_LOCUS15254</name>
</gene>
<dbReference type="Proteomes" id="UP000789396">
    <property type="component" value="Unassembled WGS sequence"/>
</dbReference>
<dbReference type="EMBL" id="CAJVPZ010048211">
    <property type="protein sequence ID" value="CAG8773730.1"/>
    <property type="molecule type" value="Genomic_DNA"/>
</dbReference>
<dbReference type="InterPro" id="IPR009057">
    <property type="entry name" value="Homeodomain-like_sf"/>
</dbReference>
<feature type="non-terminal residue" evidence="1">
    <location>
        <position position="66"/>
    </location>
</feature>
<dbReference type="AlphaFoldDB" id="A0A9N9JCW9"/>
<accession>A0A9N9JCW9</accession>
<evidence type="ECO:0000313" key="1">
    <source>
        <dbReference type="EMBL" id="CAG8773730.1"/>
    </source>
</evidence>
<dbReference type="OrthoDB" id="2421365at2759"/>
<feature type="non-terminal residue" evidence="1">
    <location>
        <position position="1"/>
    </location>
</feature>
<proteinExistence type="predicted"/>